<reference evidence="2 3" key="1">
    <citation type="submission" date="2019-08" db="EMBL/GenBank/DDBJ databases">
        <title>Whole genome of Aphis craccivora.</title>
        <authorList>
            <person name="Voronova N.V."/>
            <person name="Shulinski R.S."/>
            <person name="Bandarenka Y.V."/>
            <person name="Zhorov D.G."/>
            <person name="Warner D."/>
        </authorList>
    </citation>
    <scope>NUCLEOTIDE SEQUENCE [LARGE SCALE GENOMIC DNA]</scope>
    <source>
        <strain evidence="2">180601</strain>
        <tissue evidence="2">Whole Body</tissue>
    </source>
</reference>
<comment type="caution">
    <text evidence="2">The sequence shown here is derived from an EMBL/GenBank/DDBJ whole genome shotgun (WGS) entry which is preliminary data.</text>
</comment>
<evidence type="ECO:0000256" key="1">
    <source>
        <dbReference type="SAM" id="MobiDB-lite"/>
    </source>
</evidence>
<feature type="non-terminal residue" evidence="2">
    <location>
        <position position="105"/>
    </location>
</feature>
<evidence type="ECO:0000313" key="3">
    <source>
        <dbReference type="Proteomes" id="UP000478052"/>
    </source>
</evidence>
<gene>
    <name evidence="2" type="ORF">FWK35_00004775</name>
</gene>
<name>A0A6G0YI50_APHCR</name>
<dbReference type="AlphaFoldDB" id="A0A6G0YI50"/>
<evidence type="ECO:0000313" key="2">
    <source>
        <dbReference type="EMBL" id="KAF0756119.1"/>
    </source>
</evidence>
<protein>
    <submittedName>
        <fullName evidence="2">DDE Tnp IS1595 domain-containing protein</fullName>
    </submittedName>
</protein>
<feature type="region of interest" description="Disordered" evidence="1">
    <location>
        <begin position="80"/>
        <end position="105"/>
    </location>
</feature>
<organism evidence="2 3">
    <name type="scientific">Aphis craccivora</name>
    <name type="common">Cowpea aphid</name>
    <dbReference type="NCBI Taxonomy" id="307492"/>
    <lineage>
        <taxon>Eukaryota</taxon>
        <taxon>Metazoa</taxon>
        <taxon>Ecdysozoa</taxon>
        <taxon>Arthropoda</taxon>
        <taxon>Hexapoda</taxon>
        <taxon>Insecta</taxon>
        <taxon>Pterygota</taxon>
        <taxon>Neoptera</taxon>
        <taxon>Paraneoptera</taxon>
        <taxon>Hemiptera</taxon>
        <taxon>Sternorrhyncha</taxon>
        <taxon>Aphidomorpha</taxon>
        <taxon>Aphidoidea</taxon>
        <taxon>Aphididae</taxon>
        <taxon>Aphidini</taxon>
        <taxon>Aphis</taxon>
        <taxon>Aphis</taxon>
    </lineage>
</organism>
<dbReference type="Proteomes" id="UP000478052">
    <property type="component" value="Unassembled WGS sequence"/>
</dbReference>
<accession>A0A6G0YI50</accession>
<sequence>MEGNYNKQQKNRKKGHSKKTNCTFNKIVTMRCTKKGCQTYQLIRARNSFLFTQTSLIDESLLFQKKRKYNHYRLQRSDYEPRPFEYSNEISNDENETPVDSVENN</sequence>
<proteinExistence type="predicted"/>
<keyword evidence="3" id="KW-1185">Reference proteome</keyword>
<feature type="region of interest" description="Disordered" evidence="1">
    <location>
        <begin position="1"/>
        <end position="20"/>
    </location>
</feature>
<feature type="compositionally biased region" description="Basic residues" evidence="1">
    <location>
        <begin position="9"/>
        <end position="19"/>
    </location>
</feature>
<dbReference type="EMBL" id="VUJU01003938">
    <property type="protein sequence ID" value="KAF0756119.1"/>
    <property type="molecule type" value="Genomic_DNA"/>
</dbReference>